<dbReference type="AlphaFoldDB" id="A0A7C9HBL6"/>
<protein>
    <recommendedName>
        <fullName evidence="1">GyrI-like small molecule binding domain-containing protein</fullName>
    </recommendedName>
</protein>
<name>A0A7C9HBL6_9RHOB</name>
<dbReference type="RefSeq" id="WP_273249071.1">
    <property type="nucleotide sequence ID" value="NZ_VENJ01000007.1"/>
</dbReference>
<reference evidence="2 3" key="1">
    <citation type="submission" date="2019-06" db="EMBL/GenBank/DDBJ databases">
        <title>Enrichment of Autotrophic Halophilic Microorganisms from Red Sea Brine Pool Using Microbial Electrosynthesis System.</title>
        <authorList>
            <person name="Alqahtani M.F."/>
            <person name="Bajracharya S."/>
            <person name="Katuri K.P."/>
            <person name="Ali M."/>
            <person name="Saikaly P.E."/>
        </authorList>
    </citation>
    <scope>NUCLEOTIDE SEQUENCE [LARGE SCALE GENOMIC DNA]</scope>
    <source>
        <strain evidence="2">MES6</strain>
    </source>
</reference>
<evidence type="ECO:0000313" key="3">
    <source>
        <dbReference type="Proteomes" id="UP000483078"/>
    </source>
</evidence>
<evidence type="ECO:0000313" key="2">
    <source>
        <dbReference type="EMBL" id="MTJ04425.1"/>
    </source>
</evidence>
<evidence type="ECO:0000259" key="1">
    <source>
        <dbReference type="Pfam" id="PF06445"/>
    </source>
</evidence>
<organism evidence="2 3">
    <name type="scientific">Sediminimonas qiaohouensis</name>
    <dbReference type="NCBI Taxonomy" id="552061"/>
    <lineage>
        <taxon>Bacteria</taxon>
        <taxon>Pseudomonadati</taxon>
        <taxon>Pseudomonadota</taxon>
        <taxon>Alphaproteobacteria</taxon>
        <taxon>Rhodobacterales</taxon>
        <taxon>Roseobacteraceae</taxon>
        <taxon>Sediminimonas</taxon>
    </lineage>
</organism>
<dbReference type="Pfam" id="PF06445">
    <property type="entry name" value="GyrI-like"/>
    <property type="match status" value="1"/>
</dbReference>
<dbReference type="SUPFAM" id="SSF55136">
    <property type="entry name" value="Probable bacterial effector-binding domain"/>
    <property type="match status" value="1"/>
</dbReference>
<accession>A0A7C9HBL6</accession>
<dbReference type="InterPro" id="IPR008319">
    <property type="entry name" value="GyrI-like_CCH_Lin2189-like"/>
</dbReference>
<gene>
    <name evidence="2" type="ORF">FH759_07000</name>
</gene>
<feature type="domain" description="GyrI-like small molecule binding" evidence="1">
    <location>
        <begin position="26"/>
        <end position="198"/>
    </location>
</feature>
<proteinExistence type="predicted"/>
<dbReference type="InterPro" id="IPR029442">
    <property type="entry name" value="GyrI-like"/>
</dbReference>
<dbReference type="Gene3D" id="3.20.80.10">
    <property type="entry name" value="Regulatory factor, effector binding domain"/>
    <property type="match status" value="1"/>
</dbReference>
<comment type="caution">
    <text evidence="2">The sequence shown here is derived from an EMBL/GenBank/DDBJ whole genome shotgun (WGS) entry which is preliminary data.</text>
</comment>
<dbReference type="PIRSF" id="PIRSF031644">
    <property type="entry name" value="UCP031644"/>
    <property type="match status" value="1"/>
</dbReference>
<dbReference type="EMBL" id="VENJ01000007">
    <property type="protein sequence ID" value="MTJ04425.1"/>
    <property type="molecule type" value="Genomic_DNA"/>
</dbReference>
<sequence length="204" mass="23331">MEKIDLKKSLRALFNPPKGKFVEIIVPELSFVKVDGAGDPNTSEAFQRAVQWLYGVSYAMKFAAKAQLGRDYVVPPLEGLWWSDDPGAFVRREKDRWQWTLMIMVPDFVNREMFDKAVEKTGAKRDDKPPTLRFEPYDEGRVLQALHVGSYDDEGPLLKHLHGEVMPALGVDFNGPHHEIYLGDPRKTEAAKLKTILRQPIRKL</sequence>
<dbReference type="InterPro" id="IPR011256">
    <property type="entry name" value="Reg_factor_effector_dom_sf"/>
</dbReference>
<dbReference type="Proteomes" id="UP000483078">
    <property type="component" value="Unassembled WGS sequence"/>
</dbReference>